<reference evidence="2" key="1">
    <citation type="journal article" date="2017" name="Nat. Microbiol.">
        <title>Global analysis of biosynthetic gene clusters reveals vast potential of secondary metabolite production in Penicillium species.</title>
        <authorList>
            <person name="Nielsen J.C."/>
            <person name="Grijseels S."/>
            <person name="Prigent S."/>
            <person name="Ji B."/>
            <person name="Dainat J."/>
            <person name="Nielsen K.F."/>
            <person name="Frisvad J.C."/>
            <person name="Workman M."/>
            <person name="Nielsen J."/>
        </authorList>
    </citation>
    <scope>NUCLEOTIDE SEQUENCE [LARGE SCALE GENOMIC DNA]</scope>
    <source>
        <strain evidence="2">IBT 31811</strain>
    </source>
</reference>
<sequence length="177" mass="19056">MSRILRIGLRIGVLLVGNVQLLDLAAVDLLYMATPEYLNSSSLTQTLIDMGRPCQIHYIGQEGAGGISTATAQMPIQLTDKPTDETVSPGKLDVVIVPGPSLKAMPPAEEHLDFLRGHYASGTSILGICGVTNGYDLVIKYLRENYPELLVNTIIDQADITPRPLHYSSPATVNAAK</sequence>
<evidence type="ECO:0000313" key="2">
    <source>
        <dbReference type="Proteomes" id="UP000191672"/>
    </source>
</evidence>
<dbReference type="InterPro" id="IPR052158">
    <property type="entry name" value="INH-QAR"/>
</dbReference>
<proteinExistence type="predicted"/>
<keyword evidence="2" id="KW-1185">Reference proteome</keyword>
<protein>
    <recommendedName>
        <fullName evidence="3">DJ-1/PfpI domain-containing protein</fullName>
    </recommendedName>
</protein>
<name>A0A1V6Q218_9EURO</name>
<accession>A0A1V6Q218</accession>
<dbReference type="PANTHER" id="PTHR43130">
    <property type="entry name" value="ARAC-FAMILY TRANSCRIPTIONAL REGULATOR"/>
    <property type="match status" value="1"/>
</dbReference>
<gene>
    <name evidence="1" type="ORF">PENANT_c017G11026</name>
</gene>
<evidence type="ECO:0000313" key="1">
    <source>
        <dbReference type="EMBL" id="OQD83265.1"/>
    </source>
</evidence>
<dbReference type="SUPFAM" id="SSF52317">
    <property type="entry name" value="Class I glutamine amidotransferase-like"/>
    <property type="match status" value="1"/>
</dbReference>
<dbReference type="Gene3D" id="3.40.50.880">
    <property type="match status" value="1"/>
</dbReference>
<dbReference type="InterPro" id="IPR029062">
    <property type="entry name" value="Class_I_gatase-like"/>
</dbReference>
<comment type="caution">
    <text evidence="1">The sequence shown here is derived from an EMBL/GenBank/DDBJ whole genome shotgun (WGS) entry which is preliminary data.</text>
</comment>
<evidence type="ECO:0008006" key="3">
    <source>
        <dbReference type="Google" id="ProtNLM"/>
    </source>
</evidence>
<organism evidence="1 2">
    <name type="scientific">Penicillium antarcticum</name>
    <dbReference type="NCBI Taxonomy" id="416450"/>
    <lineage>
        <taxon>Eukaryota</taxon>
        <taxon>Fungi</taxon>
        <taxon>Dikarya</taxon>
        <taxon>Ascomycota</taxon>
        <taxon>Pezizomycotina</taxon>
        <taxon>Eurotiomycetes</taxon>
        <taxon>Eurotiomycetidae</taxon>
        <taxon>Eurotiales</taxon>
        <taxon>Aspergillaceae</taxon>
        <taxon>Penicillium</taxon>
    </lineage>
</organism>
<dbReference type="EMBL" id="MDYN01000017">
    <property type="protein sequence ID" value="OQD83265.1"/>
    <property type="molecule type" value="Genomic_DNA"/>
</dbReference>
<dbReference type="PANTHER" id="PTHR43130:SF7">
    <property type="entry name" value="DJ-1_PFPI DOMAIN-CONTAINING PROTEIN"/>
    <property type="match status" value="1"/>
</dbReference>
<dbReference type="Proteomes" id="UP000191672">
    <property type="component" value="Unassembled WGS sequence"/>
</dbReference>
<dbReference type="AlphaFoldDB" id="A0A1V6Q218"/>